<evidence type="ECO:0000256" key="1">
    <source>
        <dbReference type="SAM" id="MobiDB-lite"/>
    </source>
</evidence>
<name>A0A645BLE4_9ZZZZ</name>
<gene>
    <name evidence="2" type="ORF">SDC9_112256</name>
</gene>
<dbReference type="AlphaFoldDB" id="A0A645BLE4"/>
<proteinExistence type="predicted"/>
<reference evidence="2" key="1">
    <citation type="submission" date="2019-08" db="EMBL/GenBank/DDBJ databases">
        <authorList>
            <person name="Kucharzyk K."/>
            <person name="Murdoch R.W."/>
            <person name="Higgins S."/>
            <person name="Loffler F."/>
        </authorList>
    </citation>
    <scope>NUCLEOTIDE SEQUENCE</scope>
</reference>
<evidence type="ECO:0000313" key="2">
    <source>
        <dbReference type="EMBL" id="MPM65361.1"/>
    </source>
</evidence>
<sequence length="413" mass="43975">MASRISDSFIMRPLLSFAAVFEEREHTLQDDEEAQQCGGGNVGPTGQQLAVGGHQGVDGTCNQHAEQRADHIAHAAGQQGAADDGGGDGVHFKAAGLLHRAGHGVQAVADTADGAQKGREDVGFHFRALDIQAHHDGGAFTSADSVQRAAKFGVLQHKKNDDDYQQRDDNGGADIGNLKFSLAVGISQKCRQINFLVSPGIEGCIGILRNGNLIGADHSRHTAGKEHACHRDDERLDFHIADQISLHRTKHHSDQKHDDQKRNTGPALYTHAVGQNHTIHSDQGPDGDVDPAGKHDAGHPAGNTNEACVGNQQIQKGLHMREALVCIDHAADGIHDHKQDDGDQQQQRIAVHRTSGLGETNFGFHFAAISFLSADSAALAASLRAERVCSHALKTGACTTTMITTMMALMTGA</sequence>
<feature type="region of interest" description="Disordered" evidence="1">
    <location>
        <begin position="277"/>
        <end position="304"/>
    </location>
</feature>
<accession>A0A645BLE4</accession>
<organism evidence="2">
    <name type="scientific">bioreactor metagenome</name>
    <dbReference type="NCBI Taxonomy" id="1076179"/>
    <lineage>
        <taxon>unclassified sequences</taxon>
        <taxon>metagenomes</taxon>
        <taxon>ecological metagenomes</taxon>
    </lineage>
</organism>
<protein>
    <submittedName>
        <fullName evidence="2">Uncharacterized protein</fullName>
    </submittedName>
</protein>
<dbReference type="EMBL" id="VSSQ01020473">
    <property type="protein sequence ID" value="MPM65361.1"/>
    <property type="molecule type" value="Genomic_DNA"/>
</dbReference>
<feature type="region of interest" description="Disordered" evidence="1">
    <location>
        <begin position="35"/>
        <end position="57"/>
    </location>
</feature>
<comment type="caution">
    <text evidence="2">The sequence shown here is derived from an EMBL/GenBank/DDBJ whole genome shotgun (WGS) entry which is preliminary data.</text>
</comment>